<dbReference type="SUPFAM" id="SSF46689">
    <property type="entry name" value="Homeodomain-like"/>
    <property type="match status" value="1"/>
</dbReference>
<dbReference type="InterPro" id="IPR009057">
    <property type="entry name" value="Homeodomain-like_sf"/>
</dbReference>
<organism evidence="4 5">
    <name type="scientific">Moraxella lacunata</name>
    <dbReference type="NCBI Taxonomy" id="477"/>
    <lineage>
        <taxon>Bacteria</taxon>
        <taxon>Pseudomonadati</taxon>
        <taxon>Pseudomonadota</taxon>
        <taxon>Gammaproteobacteria</taxon>
        <taxon>Moraxellales</taxon>
        <taxon>Moraxellaceae</taxon>
        <taxon>Moraxella</taxon>
    </lineage>
</organism>
<comment type="caution">
    <text evidence="4">The sequence shown here is derived from an EMBL/GenBank/DDBJ whole genome shotgun (WGS) entry which is preliminary data.</text>
</comment>
<evidence type="ECO:0000256" key="1">
    <source>
        <dbReference type="ARBA" id="ARBA00023125"/>
    </source>
</evidence>
<evidence type="ECO:0000259" key="3">
    <source>
        <dbReference type="PROSITE" id="PS50977"/>
    </source>
</evidence>
<dbReference type="InterPro" id="IPR050624">
    <property type="entry name" value="HTH-type_Tx_Regulator"/>
</dbReference>
<dbReference type="PROSITE" id="PS50977">
    <property type="entry name" value="HTH_TETR_2"/>
    <property type="match status" value="1"/>
</dbReference>
<reference evidence="4 5" key="1">
    <citation type="submission" date="2016-06" db="EMBL/GenBank/DDBJ databases">
        <title>Draft genome of Moraxella lacunata CCUG 57757A.</title>
        <authorList>
            <person name="Salva-Serra F."/>
            <person name="Engstrom-Jakobsson H."/>
            <person name="Thorell K."/>
            <person name="Gonzales-Siles L."/>
            <person name="Karlsson R."/>
            <person name="Boulund F."/>
            <person name="Engstrand L."/>
            <person name="Kristiansson E."/>
            <person name="Moore E."/>
        </authorList>
    </citation>
    <scope>NUCLEOTIDE SEQUENCE [LARGE SCALE GENOMIC DNA]</scope>
    <source>
        <strain evidence="4 5">CCUG 57757A</strain>
    </source>
</reference>
<name>A0A1B8Q7Y4_MORLA</name>
<dbReference type="EMBL" id="LZMS01000005">
    <property type="protein sequence ID" value="OBX67085.1"/>
    <property type="molecule type" value="Genomic_DNA"/>
</dbReference>
<dbReference type="AlphaFoldDB" id="A0A1B8Q7Y4"/>
<dbReference type="PANTHER" id="PTHR43479:SF11">
    <property type="entry name" value="ACREF_ENVCD OPERON REPRESSOR-RELATED"/>
    <property type="match status" value="1"/>
</dbReference>
<dbReference type="Pfam" id="PF00440">
    <property type="entry name" value="TetR_N"/>
    <property type="match status" value="1"/>
</dbReference>
<protein>
    <recommendedName>
        <fullName evidence="3">HTH tetR-type domain-containing protein</fullName>
    </recommendedName>
</protein>
<gene>
    <name evidence="4" type="ORF">A9309_12395</name>
</gene>
<evidence type="ECO:0000256" key="2">
    <source>
        <dbReference type="PROSITE-ProRule" id="PRU00335"/>
    </source>
</evidence>
<dbReference type="Proteomes" id="UP000092607">
    <property type="component" value="Unassembled WGS sequence"/>
</dbReference>
<keyword evidence="1 2" id="KW-0238">DNA-binding</keyword>
<evidence type="ECO:0000313" key="5">
    <source>
        <dbReference type="Proteomes" id="UP000092607"/>
    </source>
</evidence>
<feature type="DNA-binding region" description="H-T-H motif" evidence="2">
    <location>
        <begin position="30"/>
        <end position="49"/>
    </location>
</feature>
<accession>A0A1B8Q7Y4</accession>
<dbReference type="PANTHER" id="PTHR43479">
    <property type="entry name" value="ACREF/ENVCD OPERON REPRESSOR-RELATED"/>
    <property type="match status" value="1"/>
</dbReference>
<sequence length="183" mass="21160">MKNTLNTHIKDYIAQSLILLLKQKPFDEIKINEICQKAGVNRSSFYRNFANKEQAIVFYLQLNMLPAFLARQPFTRNKDIFVAIFHSINDMGEVVDLLYVNDLSHIFLQYIKDCCGAKPVFDDEEAYRTSLIMGLVFGSLDEWIRRGRVQTPDDMADKIGEHLKRIGENWDALSDEHQPASTE</sequence>
<dbReference type="RefSeq" id="WP_065255710.1">
    <property type="nucleotide sequence ID" value="NZ_JARDJM010000053.1"/>
</dbReference>
<evidence type="ECO:0000313" key="4">
    <source>
        <dbReference type="EMBL" id="OBX67085.1"/>
    </source>
</evidence>
<dbReference type="OrthoDB" id="9798857at2"/>
<proteinExistence type="predicted"/>
<dbReference type="InterPro" id="IPR001647">
    <property type="entry name" value="HTH_TetR"/>
</dbReference>
<dbReference type="GO" id="GO:0003677">
    <property type="term" value="F:DNA binding"/>
    <property type="evidence" value="ECO:0007669"/>
    <property type="project" value="UniProtKB-UniRule"/>
</dbReference>
<dbReference type="Gene3D" id="1.10.357.10">
    <property type="entry name" value="Tetracycline Repressor, domain 2"/>
    <property type="match status" value="1"/>
</dbReference>
<feature type="domain" description="HTH tetR-type" evidence="3">
    <location>
        <begin position="7"/>
        <end position="67"/>
    </location>
</feature>